<evidence type="ECO:0000256" key="2">
    <source>
        <dbReference type="ARBA" id="ARBA00023015"/>
    </source>
</evidence>
<evidence type="ECO:0000313" key="7">
    <source>
        <dbReference type="EMBL" id="EPY02504.1"/>
    </source>
</evidence>
<reference evidence="7 8" key="1">
    <citation type="submission" date="2013-04" db="EMBL/GenBank/DDBJ databases">
        <authorList>
            <person name="Kuznetsov B."/>
            <person name="Ivanovsky R."/>
        </authorList>
    </citation>
    <scope>NUCLEOTIDE SEQUENCE [LARGE SCALE GENOMIC DNA]</scope>
    <source>
        <strain evidence="7 8">MGU-K5</strain>
    </source>
</reference>
<keyword evidence="4" id="KW-0804">Transcription</keyword>
<dbReference type="InterPro" id="IPR014284">
    <property type="entry name" value="RNA_pol_sigma-70_dom"/>
</dbReference>
<dbReference type="GO" id="GO:0003677">
    <property type="term" value="F:DNA binding"/>
    <property type="evidence" value="ECO:0007669"/>
    <property type="project" value="InterPro"/>
</dbReference>
<dbReference type="GO" id="GO:0006352">
    <property type="term" value="P:DNA-templated transcription initiation"/>
    <property type="evidence" value="ECO:0007669"/>
    <property type="project" value="InterPro"/>
</dbReference>
<feature type="domain" description="RNA polymerase sigma factor 70 region 4 type 2" evidence="6">
    <location>
        <begin position="117"/>
        <end position="169"/>
    </location>
</feature>
<dbReference type="InterPro" id="IPR013325">
    <property type="entry name" value="RNA_pol_sigma_r2"/>
</dbReference>
<dbReference type="EMBL" id="AQPH01000013">
    <property type="protein sequence ID" value="EPY02504.1"/>
    <property type="molecule type" value="Genomic_DNA"/>
</dbReference>
<dbReference type="InterPro" id="IPR039425">
    <property type="entry name" value="RNA_pol_sigma-70-like"/>
</dbReference>
<evidence type="ECO:0000256" key="3">
    <source>
        <dbReference type="ARBA" id="ARBA00023082"/>
    </source>
</evidence>
<name>S9SCQ2_MAGFU</name>
<feature type="domain" description="RNA polymerase sigma-70 region 2" evidence="5">
    <location>
        <begin position="18"/>
        <end position="83"/>
    </location>
</feature>
<dbReference type="InterPro" id="IPR013249">
    <property type="entry name" value="RNA_pol_sigma70_r4_t2"/>
</dbReference>
<dbReference type="STRING" id="1316936.K678_05383"/>
<comment type="caution">
    <text evidence="7">The sequence shown here is derived from an EMBL/GenBank/DDBJ whole genome shotgun (WGS) entry which is preliminary data.</text>
</comment>
<dbReference type="CDD" id="cd06171">
    <property type="entry name" value="Sigma70_r4"/>
    <property type="match status" value="1"/>
</dbReference>
<proteinExistence type="inferred from homology"/>
<dbReference type="Gene3D" id="1.10.10.10">
    <property type="entry name" value="Winged helix-like DNA-binding domain superfamily/Winged helix DNA-binding domain"/>
    <property type="match status" value="1"/>
</dbReference>
<evidence type="ECO:0000259" key="5">
    <source>
        <dbReference type="Pfam" id="PF04542"/>
    </source>
</evidence>
<dbReference type="PANTHER" id="PTHR43133:SF63">
    <property type="entry name" value="RNA POLYMERASE SIGMA FACTOR FECI-RELATED"/>
    <property type="match status" value="1"/>
</dbReference>
<comment type="similarity">
    <text evidence="1">Belongs to the sigma-70 factor family. ECF subfamily.</text>
</comment>
<evidence type="ECO:0000256" key="1">
    <source>
        <dbReference type="ARBA" id="ARBA00010641"/>
    </source>
</evidence>
<organism evidence="7 8">
    <name type="scientific">Magnetospirillum fulvum MGU-K5</name>
    <dbReference type="NCBI Taxonomy" id="1316936"/>
    <lineage>
        <taxon>Bacteria</taxon>
        <taxon>Pseudomonadati</taxon>
        <taxon>Pseudomonadota</taxon>
        <taxon>Alphaproteobacteria</taxon>
        <taxon>Rhodospirillales</taxon>
        <taxon>Rhodospirillaceae</taxon>
        <taxon>Magnetospirillum</taxon>
    </lineage>
</organism>
<gene>
    <name evidence="7" type="ORF">K678_05383</name>
</gene>
<dbReference type="Pfam" id="PF08281">
    <property type="entry name" value="Sigma70_r4_2"/>
    <property type="match status" value="1"/>
</dbReference>
<dbReference type="SUPFAM" id="SSF88659">
    <property type="entry name" value="Sigma3 and sigma4 domains of RNA polymerase sigma factors"/>
    <property type="match status" value="1"/>
</dbReference>
<dbReference type="InterPro" id="IPR013324">
    <property type="entry name" value="RNA_pol_sigma_r3/r4-like"/>
</dbReference>
<dbReference type="GO" id="GO:0016987">
    <property type="term" value="F:sigma factor activity"/>
    <property type="evidence" value="ECO:0007669"/>
    <property type="project" value="UniProtKB-KW"/>
</dbReference>
<accession>S9SCQ2</accession>
<sequence>MAAWVDADVSDDKIKLDLYINHRSALVDYATPIVGCRARAEDVVQDSYLRFSKCAPEDGALRQPLAYLYRVVRNTALDCVRRVSAEARREEAQAVVCGFVPLVPSPEDVAVGRDHLRRVEAALSELPERTRKAFELHRFEGLPFLQVGQHLGVSAATAHRLVRDAMVHMMRRLHDAQD</sequence>
<evidence type="ECO:0000313" key="8">
    <source>
        <dbReference type="Proteomes" id="UP000015350"/>
    </source>
</evidence>
<keyword evidence="3" id="KW-0731">Sigma factor</keyword>
<dbReference type="InterPro" id="IPR007627">
    <property type="entry name" value="RNA_pol_sigma70_r2"/>
</dbReference>
<dbReference type="PATRIC" id="fig|1316936.3.peg.1080"/>
<dbReference type="Pfam" id="PF04542">
    <property type="entry name" value="Sigma70_r2"/>
    <property type="match status" value="1"/>
</dbReference>
<dbReference type="Gene3D" id="1.10.1740.10">
    <property type="match status" value="1"/>
</dbReference>
<dbReference type="eggNOG" id="COG1595">
    <property type="taxonomic scope" value="Bacteria"/>
</dbReference>
<evidence type="ECO:0000259" key="6">
    <source>
        <dbReference type="Pfam" id="PF08281"/>
    </source>
</evidence>
<protein>
    <submittedName>
        <fullName evidence="7">Sigma-24 (FecI)</fullName>
    </submittedName>
</protein>
<dbReference type="InterPro" id="IPR036388">
    <property type="entry name" value="WH-like_DNA-bd_sf"/>
</dbReference>
<dbReference type="Proteomes" id="UP000015350">
    <property type="component" value="Unassembled WGS sequence"/>
</dbReference>
<dbReference type="SUPFAM" id="SSF88946">
    <property type="entry name" value="Sigma2 domain of RNA polymerase sigma factors"/>
    <property type="match status" value="1"/>
</dbReference>
<dbReference type="AlphaFoldDB" id="S9SCQ2"/>
<keyword evidence="2" id="KW-0805">Transcription regulation</keyword>
<evidence type="ECO:0000256" key="4">
    <source>
        <dbReference type="ARBA" id="ARBA00023163"/>
    </source>
</evidence>
<dbReference type="PANTHER" id="PTHR43133">
    <property type="entry name" value="RNA POLYMERASE ECF-TYPE SIGMA FACTO"/>
    <property type="match status" value="1"/>
</dbReference>
<dbReference type="NCBIfam" id="TIGR02937">
    <property type="entry name" value="sigma70-ECF"/>
    <property type="match status" value="1"/>
</dbReference>